<keyword evidence="1" id="KW-0175">Coiled coil</keyword>
<feature type="compositionally biased region" description="Low complexity" evidence="2">
    <location>
        <begin position="252"/>
        <end position="261"/>
    </location>
</feature>
<dbReference type="EMBL" id="JAULSU010000001">
    <property type="protein sequence ID" value="KAK0633433.1"/>
    <property type="molecule type" value="Genomic_DNA"/>
</dbReference>
<feature type="region of interest" description="Disordered" evidence="2">
    <location>
        <begin position="246"/>
        <end position="270"/>
    </location>
</feature>
<feature type="coiled-coil region" evidence="1">
    <location>
        <begin position="184"/>
        <end position="211"/>
    </location>
</feature>
<keyword evidence="4" id="KW-1185">Reference proteome</keyword>
<evidence type="ECO:0000313" key="3">
    <source>
        <dbReference type="EMBL" id="KAK0633433.1"/>
    </source>
</evidence>
<feature type="region of interest" description="Disordered" evidence="2">
    <location>
        <begin position="473"/>
        <end position="493"/>
    </location>
</feature>
<name>A0AA39XG92_9PEZI</name>
<reference evidence="3" key="1">
    <citation type="submission" date="2023-06" db="EMBL/GenBank/DDBJ databases">
        <title>Genome-scale phylogeny and comparative genomics of the fungal order Sordariales.</title>
        <authorList>
            <consortium name="Lawrence Berkeley National Laboratory"/>
            <person name="Hensen N."/>
            <person name="Bonometti L."/>
            <person name="Westerberg I."/>
            <person name="Brannstrom I.O."/>
            <person name="Guillou S."/>
            <person name="Cros-Aarteil S."/>
            <person name="Calhoun S."/>
            <person name="Haridas S."/>
            <person name="Kuo A."/>
            <person name="Mondo S."/>
            <person name="Pangilinan J."/>
            <person name="Riley R."/>
            <person name="Labutti K."/>
            <person name="Andreopoulos B."/>
            <person name="Lipzen A."/>
            <person name="Chen C."/>
            <person name="Yanf M."/>
            <person name="Daum C."/>
            <person name="Ng V."/>
            <person name="Clum A."/>
            <person name="Steindorff A."/>
            <person name="Ohm R."/>
            <person name="Martin F."/>
            <person name="Silar P."/>
            <person name="Natvig D."/>
            <person name="Lalanne C."/>
            <person name="Gautier V."/>
            <person name="Ament-Velasquez S.L."/>
            <person name="Kruys A."/>
            <person name="Hutchinson M.I."/>
            <person name="Powell A.J."/>
            <person name="Barry K."/>
            <person name="Miller A.N."/>
            <person name="Grigoriev I.V."/>
            <person name="Debuchy R."/>
            <person name="Gladieux P."/>
            <person name="Thoren M.H."/>
            <person name="Johannesson H."/>
        </authorList>
    </citation>
    <scope>NUCLEOTIDE SEQUENCE</scope>
    <source>
        <strain evidence="3">CBS 606.72</strain>
    </source>
</reference>
<dbReference type="AlphaFoldDB" id="A0AA39XG92"/>
<proteinExistence type="predicted"/>
<protein>
    <submittedName>
        <fullName evidence="3">Uncharacterized protein</fullName>
    </submittedName>
</protein>
<accession>A0AA39XG92</accession>
<sequence length="514" mass="56343">MSSPERTLEAIQRALGPYVKPREEASHVRRILALHLQSFLGESPVPGSLALVDASKPVSPSSSRGLQREYLEALSTNIQTRQEHEACRQRIEHRHDEPFTSRTPKTDPLQEHLAMINLQKKQERLQAVEKHIELLSQKPAASPGFLNPEEMFMDSRPLPDVPRDVVTALALDDAPASTHLKELIDQLQKHVLRAKLQLKKEEQLLEQVKSRSSVAPGTVTNSAKLEALNTSRAELINWIEVELGKAGDGGADDSSGNSHGSEGPPNTTRLDEQLAGVRAKYSQYLEARKLLLQLVSQQTKPVINPLVDDALPPAAQTATPPPPTHLLPPYFEQLLSVAREQKGLITQKSHFNITIAKQLKETCQALDHLAEESQLIPAHPMPGAARRKPAGFGEALSASETLDSFSRVKPWVFAADSAKIATLEAVAEKIEEGQIALEGSMHTIGEIDQLLHTEVKTEVGVGDESVEDIWLAESRPAGKSSATRKPKPKPQAVKDVWDLLDGNLGLLRSENGTP</sequence>
<gene>
    <name evidence="3" type="ORF">B0T14DRAFT_417219</name>
</gene>
<dbReference type="Proteomes" id="UP001175000">
    <property type="component" value="Unassembled WGS sequence"/>
</dbReference>
<evidence type="ECO:0000256" key="1">
    <source>
        <dbReference type="SAM" id="Coils"/>
    </source>
</evidence>
<evidence type="ECO:0000256" key="2">
    <source>
        <dbReference type="SAM" id="MobiDB-lite"/>
    </source>
</evidence>
<evidence type="ECO:0000313" key="4">
    <source>
        <dbReference type="Proteomes" id="UP001175000"/>
    </source>
</evidence>
<organism evidence="3 4">
    <name type="scientific">Immersiella caudata</name>
    <dbReference type="NCBI Taxonomy" id="314043"/>
    <lineage>
        <taxon>Eukaryota</taxon>
        <taxon>Fungi</taxon>
        <taxon>Dikarya</taxon>
        <taxon>Ascomycota</taxon>
        <taxon>Pezizomycotina</taxon>
        <taxon>Sordariomycetes</taxon>
        <taxon>Sordariomycetidae</taxon>
        <taxon>Sordariales</taxon>
        <taxon>Lasiosphaeriaceae</taxon>
        <taxon>Immersiella</taxon>
    </lineage>
</organism>
<comment type="caution">
    <text evidence="3">The sequence shown here is derived from an EMBL/GenBank/DDBJ whole genome shotgun (WGS) entry which is preliminary data.</text>
</comment>